<keyword evidence="3" id="KW-1185">Reference proteome</keyword>
<dbReference type="SUPFAM" id="SSF103247">
    <property type="entry name" value="TT1751-like"/>
    <property type="match status" value="1"/>
</dbReference>
<dbReference type="Proteomes" id="UP001195941">
    <property type="component" value="Unassembled WGS sequence"/>
</dbReference>
<dbReference type="EMBL" id="JADMKU010000025">
    <property type="protein sequence ID" value="MBR9653226.1"/>
    <property type="molecule type" value="Genomic_DNA"/>
</dbReference>
<dbReference type="InterPro" id="IPR035923">
    <property type="entry name" value="TT1751-like_sf"/>
</dbReference>
<evidence type="ECO:0000313" key="3">
    <source>
        <dbReference type="Proteomes" id="UP001195941"/>
    </source>
</evidence>
<name>A0ABS5HW74_9RHOB</name>
<dbReference type="RefSeq" id="WP_212702849.1">
    <property type="nucleotide sequence ID" value="NZ_JADMKU010000025.1"/>
</dbReference>
<comment type="caution">
    <text evidence="2">The sequence shown here is derived from an EMBL/GenBank/DDBJ whole genome shotgun (WGS) entry which is preliminary data.</text>
</comment>
<reference evidence="2 3" key="1">
    <citation type="journal article" date="2021" name="Arch. Microbiol.">
        <title>Thalassobius aquimarinus sp. nov., isolated from the Sea of Japan seashore.</title>
        <authorList>
            <person name="Kurilenko V.V."/>
            <person name="Romanenko L.A."/>
            <person name="Chernysheva N.Y."/>
            <person name="Velansky P.V."/>
            <person name="Tekutyeva L.A."/>
            <person name="Isaeva M.P."/>
            <person name="Mikhailov V.V."/>
        </authorList>
    </citation>
    <scope>NUCLEOTIDE SEQUENCE [LARGE SCALE GENOMIC DNA]</scope>
    <source>
        <strain evidence="2 3">KMM 8518</strain>
    </source>
</reference>
<gene>
    <name evidence="2" type="ORF">IT775_19075</name>
</gene>
<proteinExistence type="predicted"/>
<dbReference type="Gene3D" id="3.30.310.70">
    <property type="entry name" value="TT1751-like domain"/>
    <property type="match status" value="1"/>
</dbReference>
<accession>A0ABS5HW74</accession>
<sequence>MKRFAVTLAALTIAAPAFAEGVTTYTTDASFEDAAFAVESAIIGRGLVVDYVSHVGAMLERTGTDVGSDVKLFEAADVFIFCSAVTSRNVIEADLLNIAHCPYGVFVADKGNEVIVGYRNYPEGAMQEVQSLLDEIAQEAVGD</sequence>
<evidence type="ECO:0000256" key="1">
    <source>
        <dbReference type="SAM" id="SignalP"/>
    </source>
</evidence>
<feature type="signal peptide" evidence="1">
    <location>
        <begin position="1"/>
        <end position="19"/>
    </location>
</feature>
<evidence type="ECO:0000313" key="2">
    <source>
        <dbReference type="EMBL" id="MBR9653226.1"/>
    </source>
</evidence>
<keyword evidence="1" id="KW-0732">Signal</keyword>
<feature type="chain" id="PRO_5047290884" evidence="1">
    <location>
        <begin position="20"/>
        <end position="143"/>
    </location>
</feature>
<organism evidence="2 3">
    <name type="scientific">Thalassovita aquimarina</name>
    <dbReference type="NCBI Taxonomy" id="2785917"/>
    <lineage>
        <taxon>Bacteria</taxon>
        <taxon>Pseudomonadati</taxon>
        <taxon>Pseudomonadota</taxon>
        <taxon>Alphaproteobacteria</taxon>
        <taxon>Rhodobacterales</taxon>
        <taxon>Roseobacteraceae</taxon>
        <taxon>Thalassovita</taxon>
    </lineage>
</organism>
<protein>
    <submittedName>
        <fullName evidence="2">DUF302 domain-containing protein</fullName>
    </submittedName>
</protein>